<dbReference type="RefSeq" id="WP_092662053.1">
    <property type="nucleotide sequence ID" value="NZ_FOCX01000017.1"/>
</dbReference>
<accession>A0A1H8RVW2</accession>
<evidence type="ECO:0000313" key="1">
    <source>
        <dbReference type="EMBL" id="SEO70456.1"/>
    </source>
</evidence>
<evidence type="ECO:0000313" key="2">
    <source>
        <dbReference type="Proteomes" id="UP000198775"/>
    </source>
</evidence>
<dbReference type="EMBL" id="FOCX01000017">
    <property type="protein sequence ID" value="SEO70456.1"/>
    <property type="molecule type" value="Genomic_DNA"/>
</dbReference>
<keyword evidence="2" id="KW-1185">Reference proteome</keyword>
<name>A0A1H8RVW2_9EURY</name>
<reference evidence="2" key="1">
    <citation type="submission" date="2016-10" db="EMBL/GenBank/DDBJ databases">
        <authorList>
            <person name="Varghese N."/>
            <person name="Submissions S."/>
        </authorList>
    </citation>
    <scope>NUCLEOTIDE SEQUENCE [LARGE SCALE GENOMIC DNA]</scope>
    <source>
        <strain evidence="2">IBRC-M 10043</strain>
    </source>
</reference>
<gene>
    <name evidence="1" type="ORF">SAMN05216388_101752</name>
</gene>
<dbReference type="AlphaFoldDB" id="A0A1H8RVW2"/>
<proteinExistence type="predicted"/>
<sequence length="72" mass="7899">MLFDSTSTHRLRTLTIKLIANPTLPALGYTKTVETIVAGGPTASWLGYSALITLLWVFADDIRDTVEEMADD</sequence>
<dbReference type="OrthoDB" id="351019at2157"/>
<protein>
    <submittedName>
        <fullName evidence="1">Uncharacterized protein</fullName>
    </submittedName>
</protein>
<dbReference type="Proteomes" id="UP000198775">
    <property type="component" value="Unassembled WGS sequence"/>
</dbReference>
<organism evidence="1 2">
    <name type="scientific">Halorientalis persicus</name>
    <dbReference type="NCBI Taxonomy" id="1367881"/>
    <lineage>
        <taxon>Archaea</taxon>
        <taxon>Methanobacteriati</taxon>
        <taxon>Methanobacteriota</taxon>
        <taxon>Stenosarchaea group</taxon>
        <taxon>Halobacteria</taxon>
        <taxon>Halobacteriales</taxon>
        <taxon>Haloarculaceae</taxon>
        <taxon>Halorientalis</taxon>
    </lineage>
</organism>